<protein>
    <submittedName>
        <fullName evidence="1">Uncharacterized protein</fullName>
    </submittedName>
</protein>
<organism evidence="1 2">
    <name type="scientific">Artomyces pyxidatus</name>
    <dbReference type="NCBI Taxonomy" id="48021"/>
    <lineage>
        <taxon>Eukaryota</taxon>
        <taxon>Fungi</taxon>
        <taxon>Dikarya</taxon>
        <taxon>Basidiomycota</taxon>
        <taxon>Agaricomycotina</taxon>
        <taxon>Agaricomycetes</taxon>
        <taxon>Russulales</taxon>
        <taxon>Auriscalpiaceae</taxon>
        <taxon>Artomyces</taxon>
    </lineage>
</organism>
<accession>A0ACB8T561</accession>
<proteinExistence type="predicted"/>
<comment type="caution">
    <text evidence="1">The sequence shown here is derived from an EMBL/GenBank/DDBJ whole genome shotgun (WGS) entry which is preliminary data.</text>
</comment>
<gene>
    <name evidence="1" type="ORF">BV25DRAFT_1837427</name>
</gene>
<sequence length="316" mass="34702">MHRHGRSTYLNLRHNILDLSGDWRSNIGHEKRTCHGFGPYGAAWSNETPSSLDLSQGLNSQESTEEFYMSMGRGRSSYSRATVLTPVPMAFESSGADLYSGTSRDVDPDLHLSRFLLPPCNFSQVQPDVGFEHASAESAQYWAPLPSKSKSLMQSNLSQPIMACPDAFDCNPNIRGILQGWPLDAYRSPQCDSPCSREKGGYSTGCCSLCEMLDGRVASFSLNPEVQGSPSAAGGTLCSSSMSIIEDPEAFPWYRKPNTRHLTIRRLPHLRRLHAIHAAVGKRNASACRKIVEIHVVGVSKEEFLVGIHNGNGEDS</sequence>
<dbReference type="EMBL" id="MU277201">
    <property type="protein sequence ID" value="KAI0063883.1"/>
    <property type="molecule type" value="Genomic_DNA"/>
</dbReference>
<evidence type="ECO:0000313" key="1">
    <source>
        <dbReference type="EMBL" id="KAI0063883.1"/>
    </source>
</evidence>
<reference evidence="1" key="1">
    <citation type="submission" date="2021-03" db="EMBL/GenBank/DDBJ databases">
        <authorList>
            <consortium name="DOE Joint Genome Institute"/>
            <person name="Ahrendt S."/>
            <person name="Looney B.P."/>
            <person name="Miyauchi S."/>
            <person name="Morin E."/>
            <person name="Drula E."/>
            <person name="Courty P.E."/>
            <person name="Chicoki N."/>
            <person name="Fauchery L."/>
            <person name="Kohler A."/>
            <person name="Kuo A."/>
            <person name="Labutti K."/>
            <person name="Pangilinan J."/>
            <person name="Lipzen A."/>
            <person name="Riley R."/>
            <person name="Andreopoulos W."/>
            <person name="He G."/>
            <person name="Johnson J."/>
            <person name="Barry K.W."/>
            <person name="Grigoriev I.V."/>
            <person name="Nagy L."/>
            <person name="Hibbett D."/>
            <person name="Henrissat B."/>
            <person name="Matheny P.B."/>
            <person name="Labbe J."/>
            <person name="Martin F."/>
        </authorList>
    </citation>
    <scope>NUCLEOTIDE SEQUENCE</scope>
    <source>
        <strain evidence="1">HHB10654</strain>
    </source>
</reference>
<dbReference type="Proteomes" id="UP000814140">
    <property type="component" value="Unassembled WGS sequence"/>
</dbReference>
<keyword evidence="2" id="KW-1185">Reference proteome</keyword>
<evidence type="ECO:0000313" key="2">
    <source>
        <dbReference type="Proteomes" id="UP000814140"/>
    </source>
</evidence>
<name>A0ACB8T561_9AGAM</name>
<reference evidence="1" key="2">
    <citation type="journal article" date="2022" name="New Phytol.">
        <title>Evolutionary transition to the ectomycorrhizal habit in the genomes of a hyperdiverse lineage of mushroom-forming fungi.</title>
        <authorList>
            <person name="Looney B."/>
            <person name="Miyauchi S."/>
            <person name="Morin E."/>
            <person name="Drula E."/>
            <person name="Courty P.E."/>
            <person name="Kohler A."/>
            <person name="Kuo A."/>
            <person name="LaButti K."/>
            <person name="Pangilinan J."/>
            <person name="Lipzen A."/>
            <person name="Riley R."/>
            <person name="Andreopoulos W."/>
            <person name="He G."/>
            <person name="Johnson J."/>
            <person name="Nolan M."/>
            <person name="Tritt A."/>
            <person name="Barry K.W."/>
            <person name="Grigoriev I.V."/>
            <person name="Nagy L.G."/>
            <person name="Hibbett D."/>
            <person name="Henrissat B."/>
            <person name="Matheny P.B."/>
            <person name="Labbe J."/>
            <person name="Martin F.M."/>
        </authorList>
    </citation>
    <scope>NUCLEOTIDE SEQUENCE</scope>
    <source>
        <strain evidence="1">HHB10654</strain>
    </source>
</reference>